<dbReference type="SUPFAM" id="SSF54928">
    <property type="entry name" value="RNA-binding domain, RBD"/>
    <property type="match status" value="1"/>
</dbReference>
<accession>A0A139AVG8</accession>
<dbReference type="Gene3D" id="3.40.50.150">
    <property type="entry name" value="Vaccinia Virus protein VP39"/>
    <property type="match status" value="1"/>
</dbReference>
<dbReference type="Proteomes" id="UP000070544">
    <property type="component" value="Unassembled WGS sequence"/>
</dbReference>
<dbReference type="EMBL" id="KQ965734">
    <property type="protein sequence ID" value="KXS20699.1"/>
    <property type="molecule type" value="Genomic_DNA"/>
</dbReference>
<comment type="similarity">
    <text evidence="4">Belongs to the class I-like SAM-binding methyltransferase superfamily. RNA M5U methyltransferase family.</text>
</comment>
<feature type="region of interest" description="Disordered" evidence="5">
    <location>
        <begin position="44"/>
        <end position="63"/>
    </location>
</feature>
<evidence type="ECO:0000256" key="1">
    <source>
        <dbReference type="ARBA" id="ARBA00022603"/>
    </source>
</evidence>
<organism evidence="6 7">
    <name type="scientific">Gonapodya prolifera (strain JEL478)</name>
    <name type="common">Monoblepharis prolifera</name>
    <dbReference type="NCBI Taxonomy" id="1344416"/>
    <lineage>
        <taxon>Eukaryota</taxon>
        <taxon>Fungi</taxon>
        <taxon>Fungi incertae sedis</taxon>
        <taxon>Chytridiomycota</taxon>
        <taxon>Chytridiomycota incertae sedis</taxon>
        <taxon>Monoblepharidomycetes</taxon>
        <taxon>Monoblepharidales</taxon>
        <taxon>Gonapodyaceae</taxon>
        <taxon>Gonapodya</taxon>
    </lineage>
</organism>
<dbReference type="GO" id="GO:0008173">
    <property type="term" value="F:RNA methyltransferase activity"/>
    <property type="evidence" value="ECO:0007669"/>
    <property type="project" value="InterPro"/>
</dbReference>
<feature type="binding site" evidence="4">
    <location>
        <position position="504"/>
    </location>
    <ligand>
        <name>S-adenosyl-L-methionine</name>
        <dbReference type="ChEBI" id="CHEBI:59789"/>
    </ligand>
</feature>
<feature type="compositionally biased region" description="Basic and acidic residues" evidence="5">
    <location>
        <begin position="14"/>
        <end position="35"/>
    </location>
</feature>
<evidence type="ECO:0000256" key="3">
    <source>
        <dbReference type="ARBA" id="ARBA00022691"/>
    </source>
</evidence>
<reference evidence="6 7" key="1">
    <citation type="journal article" date="2015" name="Genome Biol. Evol.">
        <title>Phylogenomic analyses indicate that early fungi evolved digesting cell walls of algal ancestors of land plants.</title>
        <authorList>
            <person name="Chang Y."/>
            <person name="Wang S."/>
            <person name="Sekimoto S."/>
            <person name="Aerts A.L."/>
            <person name="Choi C."/>
            <person name="Clum A."/>
            <person name="LaButti K.M."/>
            <person name="Lindquist E.A."/>
            <person name="Yee Ngan C."/>
            <person name="Ohm R.A."/>
            <person name="Salamov A.A."/>
            <person name="Grigoriev I.V."/>
            <person name="Spatafora J.W."/>
            <person name="Berbee M.L."/>
        </authorList>
    </citation>
    <scope>NUCLEOTIDE SEQUENCE [LARGE SCALE GENOMIC DNA]</scope>
    <source>
        <strain evidence="6 7">JEL478</strain>
    </source>
</reference>
<evidence type="ECO:0000256" key="2">
    <source>
        <dbReference type="ARBA" id="ARBA00022679"/>
    </source>
</evidence>
<dbReference type="InterPro" id="IPR029063">
    <property type="entry name" value="SAM-dependent_MTases_sf"/>
</dbReference>
<dbReference type="AlphaFoldDB" id="A0A139AVG8"/>
<dbReference type="SUPFAM" id="SSF53335">
    <property type="entry name" value="S-adenosyl-L-methionine-dependent methyltransferases"/>
    <property type="match status" value="1"/>
</dbReference>
<dbReference type="GO" id="GO:0032259">
    <property type="term" value="P:methylation"/>
    <property type="evidence" value="ECO:0007669"/>
    <property type="project" value="UniProtKB-KW"/>
</dbReference>
<dbReference type="GO" id="GO:0006396">
    <property type="term" value="P:RNA processing"/>
    <property type="evidence" value="ECO:0007669"/>
    <property type="project" value="InterPro"/>
</dbReference>
<protein>
    <submittedName>
        <fullName evidence="6">S-adenosyl-L-methionine-dependent methyltransferase</fullName>
    </submittedName>
</protein>
<name>A0A139AVG8_GONPJ</name>
<keyword evidence="1 4" id="KW-0489">Methyltransferase</keyword>
<dbReference type="PANTHER" id="PTHR45904:SF2">
    <property type="entry name" value="TRNA (URACIL-5-)-METHYLTRANSFERASE HOMOLOG A"/>
    <property type="match status" value="1"/>
</dbReference>
<dbReference type="PANTHER" id="PTHR45904">
    <property type="entry name" value="TRNA (URACIL-5-)-METHYLTRANSFERASE"/>
    <property type="match status" value="1"/>
</dbReference>
<evidence type="ECO:0000313" key="7">
    <source>
        <dbReference type="Proteomes" id="UP000070544"/>
    </source>
</evidence>
<evidence type="ECO:0000313" key="6">
    <source>
        <dbReference type="EMBL" id="KXS20699.1"/>
    </source>
</evidence>
<dbReference type="PROSITE" id="PS51687">
    <property type="entry name" value="SAM_MT_RNA_M5U"/>
    <property type="match status" value="1"/>
</dbReference>
<feature type="region of interest" description="Disordered" evidence="5">
    <location>
        <begin position="1"/>
        <end position="35"/>
    </location>
</feature>
<dbReference type="InterPro" id="IPR035979">
    <property type="entry name" value="RBD_domain_sf"/>
</dbReference>
<feature type="binding site" evidence="4">
    <location>
        <position position="451"/>
    </location>
    <ligand>
        <name>S-adenosyl-L-methionine</name>
        <dbReference type="ChEBI" id="CHEBI:59789"/>
    </ligand>
</feature>
<evidence type="ECO:0000256" key="5">
    <source>
        <dbReference type="SAM" id="MobiDB-lite"/>
    </source>
</evidence>
<dbReference type="OMA" id="TPLWNMP"/>
<comment type="caution">
    <text evidence="4">Lacks conserved residue(s) required for the propagation of feature annotation.</text>
</comment>
<dbReference type="InterPro" id="IPR045850">
    <property type="entry name" value="TRM2_met"/>
</dbReference>
<dbReference type="Gene3D" id="2.40.50.1070">
    <property type="match status" value="1"/>
</dbReference>
<dbReference type="GO" id="GO:0003723">
    <property type="term" value="F:RNA binding"/>
    <property type="evidence" value="ECO:0007669"/>
    <property type="project" value="TreeGrafter"/>
</dbReference>
<feature type="region of interest" description="Disordered" evidence="5">
    <location>
        <begin position="178"/>
        <end position="199"/>
    </location>
</feature>
<feature type="binding site" evidence="4">
    <location>
        <position position="554"/>
    </location>
    <ligand>
        <name>S-adenosyl-L-methionine</name>
        <dbReference type="ChEBI" id="CHEBI:59789"/>
    </ligand>
</feature>
<dbReference type="Pfam" id="PF05958">
    <property type="entry name" value="tRNA_U5-meth_tr"/>
    <property type="match status" value="1"/>
</dbReference>
<proteinExistence type="inferred from homology"/>
<keyword evidence="7" id="KW-1185">Reference proteome</keyword>
<dbReference type="InterPro" id="IPR010280">
    <property type="entry name" value="U5_MeTrfase_fam"/>
</dbReference>
<feature type="active site" description="Nucleophile" evidence="4">
    <location>
        <position position="582"/>
    </location>
</feature>
<dbReference type="OrthoDB" id="10250660at2759"/>
<gene>
    <name evidence="6" type="ORF">M427DRAFT_51680</name>
</gene>
<keyword evidence="2 4" id="KW-0808">Transferase</keyword>
<evidence type="ECO:0000256" key="4">
    <source>
        <dbReference type="PROSITE-ProRule" id="PRU01024"/>
    </source>
</evidence>
<dbReference type="STRING" id="1344416.A0A139AVG8"/>
<dbReference type="CDD" id="cd02440">
    <property type="entry name" value="AdoMet_MTases"/>
    <property type="match status" value="1"/>
</dbReference>
<sequence>MKRQGETDEQDPDVEFKKPRLDEEDPVIKDDPDWDDMEVKLEYNDVEVQNGGENEGFSDEEDTKDGIIEKMEDIEASDHQEAGEIGAAGELEPQTDMGLRYKVQLSNIYKFSSRGDVEAFCKKNGIVNVKVKKIPKVDNALLTFMSEAEMNVALRVLDGKIMKGKSVSLNVLALNVPQRKEKPTRNDRSESDDRTPSERLADQVTPLWRKPYEEQLAIKSTELQRVLGRKGLVSELYAIQNLREDQRRDLAWLESGTEYTGGVPCPFRDIIPSPITENYRTKCEFSIGRDLSGELTVGFLLGGFRSGEMIVMDPSETKHVSKPALVFARIMQDHVRASEYPPYDRKLKSGVWRLLVSKTFLSGENMMVVQIDPRSLTEEQIAQEKIALQERFAAGAAAAKLNLTSLMYQEWTGVFDGFSDKAPLTLLAGEPHVHEVLCGIKFRVSPFAFFQINTPATEILYGIVKDWCGLSAGVRDTVVLDLCCGTGTIGLTLAKLARRVIGVEMVKQAIADAKENARANEIWNVDYICGKVEQVIPQVIKRVTREMKVVAVLDPPREGVHASVIEAIRACTELRHIVYVACNAAAAVQNFVALCRPTSNKYKGRPFKMTRAQPIDMFPHSKPVELVLEFRRDPPASAPAVADPTAAMGSVASVGANPAAPEGGSNPLAA</sequence>
<keyword evidence="3 4" id="KW-0949">S-adenosyl-L-methionine</keyword>